<feature type="compositionally biased region" description="Basic and acidic residues" evidence="2">
    <location>
        <begin position="1341"/>
        <end position="1351"/>
    </location>
</feature>
<evidence type="ECO:0000256" key="2">
    <source>
        <dbReference type="SAM" id="MobiDB-lite"/>
    </source>
</evidence>
<dbReference type="Proteomes" id="UP000192223">
    <property type="component" value="Unplaced"/>
</dbReference>
<evidence type="ECO:0000256" key="1">
    <source>
        <dbReference type="SAM" id="Coils"/>
    </source>
</evidence>
<feature type="compositionally biased region" description="Polar residues" evidence="2">
    <location>
        <begin position="1181"/>
        <end position="1190"/>
    </location>
</feature>
<feature type="region of interest" description="Disordered" evidence="2">
    <location>
        <begin position="1315"/>
        <end position="1351"/>
    </location>
</feature>
<evidence type="ECO:0000313" key="4">
    <source>
        <dbReference type="RefSeq" id="XP_025830412.1"/>
    </source>
</evidence>
<evidence type="ECO:0000313" key="3">
    <source>
        <dbReference type="Proteomes" id="UP000192223"/>
    </source>
</evidence>
<feature type="compositionally biased region" description="Polar residues" evidence="2">
    <location>
        <begin position="1315"/>
        <end position="1326"/>
    </location>
</feature>
<feature type="region of interest" description="Disordered" evidence="2">
    <location>
        <begin position="299"/>
        <end position="358"/>
    </location>
</feature>
<protein>
    <submittedName>
        <fullName evidence="4">Uncharacterized protein LOC108739235</fullName>
    </submittedName>
</protein>
<keyword evidence="3" id="KW-1185">Reference proteome</keyword>
<dbReference type="RefSeq" id="XP_025830412.1">
    <property type="nucleotide sequence ID" value="XM_025974627.1"/>
</dbReference>
<feature type="region of interest" description="Disordered" evidence="2">
    <location>
        <begin position="1137"/>
        <end position="1196"/>
    </location>
</feature>
<feature type="compositionally biased region" description="Polar residues" evidence="2">
    <location>
        <begin position="477"/>
        <end position="488"/>
    </location>
</feature>
<feature type="compositionally biased region" description="Polar residues" evidence="2">
    <location>
        <begin position="1452"/>
        <end position="1461"/>
    </location>
</feature>
<feature type="compositionally biased region" description="Polar residues" evidence="2">
    <location>
        <begin position="343"/>
        <end position="352"/>
    </location>
</feature>
<dbReference type="GeneID" id="108739235"/>
<keyword evidence="1" id="KW-0175">Coiled coil</keyword>
<feature type="compositionally biased region" description="Basic and acidic residues" evidence="2">
    <location>
        <begin position="503"/>
        <end position="513"/>
    </location>
</feature>
<dbReference type="OrthoDB" id="6158299at2759"/>
<feature type="region of interest" description="Disordered" evidence="2">
    <location>
        <begin position="1431"/>
        <end position="1461"/>
    </location>
</feature>
<feature type="compositionally biased region" description="Polar residues" evidence="2">
    <location>
        <begin position="614"/>
        <end position="623"/>
    </location>
</feature>
<dbReference type="KEGG" id="apln:108739235"/>
<organism evidence="3 4">
    <name type="scientific">Agrilus planipennis</name>
    <name type="common">Emerald ash borer</name>
    <name type="synonym">Agrilus marcopoli</name>
    <dbReference type="NCBI Taxonomy" id="224129"/>
    <lineage>
        <taxon>Eukaryota</taxon>
        <taxon>Metazoa</taxon>
        <taxon>Ecdysozoa</taxon>
        <taxon>Arthropoda</taxon>
        <taxon>Hexapoda</taxon>
        <taxon>Insecta</taxon>
        <taxon>Pterygota</taxon>
        <taxon>Neoptera</taxon>
        <taxon>Endopterygota</taxon>
        <taxon>Coleoptera</taxon>
        <taxon>Polyphaga</taxon>
        <taxon>Elateriformia</taxon>
        <taxon>Buprestoidea</taxon>
        <taxon>Buprestidae</taxon>
        <taxon>Agrilinae</taxon>
        <taxon>Agrilus</taxon>
    </lineage>
</organism>
<accession>A0A7F5R3W7</accession>
<sequence length="1791" mass="203063">MKYNTISGGTIVEGKRTANFNSYVQCNAQNKMALSEAELKRGELEILQRALKLQTKRCRQLVAEYTRKLQIKEQEYQSERKLRDDQLAKVLRALLVFEARLRQEQKFISFQLKEKDEIIKKQKSDIKKLLNERYCKNCNQYYSPSSNFESHDSSSDYVTTDYQDYQSSNIGSLDSSSETYASISERDYEYVKSEGNQIKNLYLKNKNSKDSLGRRAKKIGHRKSISNYFEVLKLRSETNSPSSVEENLKHGDHNIKEKIKCRTASSNVNEKESIIHKSCESLDSDFTAVTNSDCNVTVIQNSSDKPEKIGSSQTSRAENSDSRDSPKIAISEDIPVFDGGGETNDTWYASASDQEDDEHRDIYRNNPVLECMNQILLQNINDVVISPPKTPEMDVKFNKSGKRVKFSDEGAENQNNNVMNETSKENDSNYYETPIQRAPNVYEAPQSIYSNDYEQILSQCSDSFSGQEKFSLLNNYDSNESSAQSKGVSRQDDNQDSPFYIDMDTKSETDETEKKIVRKSKILRTPPALPPKPINLVSKYKITGSPTKCPSSKGSEKSFDSEPDYCSISEINLPTEKAKKTISVVAQINAPRSRNNSPIKSQTEKVPPKKIPSVASSNKTTAKHLSQSVPNLVGIKNFEKPNIQVAKQTQLINNCPPRKMEPEIPKLPQVTEIIIPDENDNKKDDERVTHDNYVKNNTQILKQKNAKKDSRTPIVIGSSVSSLIADFNKRQILSEVKPKPERAKPARRVFSSFENLSIQERSKPSSDPPELFDFSQFDLSQNFEEFKLDDCEIQEEYEIEEMSDISSTKSNSDMTTKCDEKSLSKSADNLLGNNNSTQVELVRATSNVVVPKLNDNAIHQLKKQLEVDKKNHSINDKHRNFPKPVVRSHEPTYEHFLECTGLSSKSILTPSRLISNHKSMLKPKDVKLRSKVRANNVSEKQGTSMKYWSEPYKDEIIKKQKSDIKKLLNERYCKNCNQYYSPSSNFESHDSSSDYVTTDYQDYQSSNIGSLDSSSETYASISERDYEYVKSEGNQIKNLYLKNKNSKDSLGRRAKKIGHRKSISNYFEVLKLRSETNSPSSVEENLKHGDHNIKEKIKCRTASSNVNEKESIIHKSCESLDSDFTAVTNSDCNVTVIQNSSDKPEKIGSSQTSRAENSDSRDSPKIAISEDIPVFDGGGETNDTWYASASDQEDDEHRDIYRNNPVLECMNQILLQNINDVVISPPKTPEMDVKFNKSGKRVKFSDEGAENQNNNVMNETSKENDSNYYETPIQRAPNVYEAPQSIYSNDYEQILSQCSDSFSGQEKFSLLNNYDSNESSAQSKGVSRQDDNQDSPFYIDMDTKSETDETEKKIVRKSKILRTPPALPPKPINLVSKYKITGSPTKCPSSKGSEKSFDSEPDYCSISEINLPTEKAKKTISVVAQINAPRSRNNSPIKSQTEKVPPKKIPSVASSNKTTAKHLSQSVPNLVGIKNFEKPNIQVAKQTQLINNCPPRKMEPEIPKLPQVTEIIIPDENDNKKDDERVTHDNYVKNNTQILKQKNAKKDSRTPIVIGSSVSSLIADFNKRQILSEVKPKPERAKPARRVFSSFENLSIQERSKPSSDPPELFDFSQFDLSQNFEEFKLDDCEIQEEYEIEEMSDISSTKSNSDMTTKCDEKSLSKSADNLLGNNNSTQVELVRATSNVVVPKLNDNAIHQLKKQLEVDKKNHSINDKHRNFPKPVVRSHEPTYEHFLECTGLSSKSILTPSRLISNHKSMLKPKDVKLRSKVRANNVSEKQGTSMKYWSEPYL</sequence>
<feature type="region of interest" description="Disordered" evidence="2">
    <location>
        <begin position="593"/>
        <end position="623"/>
    </location>
</feature>
<reference evidence="4" key="1">
    <citation type="submission" date="2025-08" db="UniProtKB">
        <authorList>
            <consortium name="RefSeq"/>
        </authorList>
    </citation>
    <scope>IDENTIFICATION</scope>
    <source>
        <tissue evidence="4">Entire body</tissue>
    </source>
</reference>
<gene>
    <name evidence="4" type="primary">LOC108739235</name>
</gene>
<name>A0A7F5R3W7_AGRPL</name>
<dbReference type="InParanoid" id="A0A7F5R3W7"/>
<proteinExistence type="predicted"/>
<feature type="region of interest" description="Disordered" evidence="2">
    <location>
        <begin position="477"/>
        <end position="513"/>
    </location>
</feature>
<feature type="coiled-coil region" evidence="1">
    <location>
        <begin position="44"/>
        <end position="82"/>
    </location>
</feature>